<dbReference type="AlphaFoldDB" id="A0A2T4U3A5"/>
<organism evidence="10 11">
    <name type="scientific">Alkalicoccus saliphilus</name>
    <dbReference type="NCBI Taxonomy" id="200989"/>
    <lineage>
        <taxon>Bacteria</taxon>
        <taxon>Bacillati</taxon>
        <taxon>Bacillota</taxon>
        <taxon>Bacilli</taxon>
        <taxon>Bacillales</taxon>
        <taxon>Bacillaceae</taxon>
        <taxon>Alkalicoccus</taxon>
    </lineage>
</organism>
<dbReference type="Proteomes" id="UP000240509">
    <property type="component" value="Unassembled WGS sequence"/>
</dbReference>
<keyword evidence="4 7" id="KW-0521">NADP</keyword>
<dbReference type="InterPro" id="IPR000415">
    <property type="entry name" value="Nitroreductase-like"/>
</dbReference>
<evidence type="ECO:0000256" key="1">
    <source>
        <dbReference type="ARBA" id="ARBA00007118"/>
    </source>
</evidence>
<evidence type="ECO:0000256" key="5">
    <source>
        <dbReference type="ARBA" id="ARBA00023002"/>
    </source>
</evidence>
<evidence type="ECO:0000256" key="2">
    <source>
        <dbReference type="ARBA" id="ARBA00022630"/>
    </source>
</evidence>
<comment type="similarity">
    <text evidence="1 7">Belongs to the nitroreductase family.</text>
</comment>
<comment type="caution">
    <text evidence="10">The sequence shown here is derived from an EMBL/GenBank/DDBJ whole genome shotgun (WGS) entry which is preliminary data.</text>
</comment>
<dbReference type="EMBL" id="PZJJ01000030">
    <property type="protein sequence ID" value="PTL37876.1"/>
    <property type="molecule type" value="Genomic_DNA"/>
</dbReference>
<dbReference type="RefSeq" id="WP_107585900.1">
    <property type="nucleotide sequence ID" value="NZ_PZJJ01000030.1"/>
</dbReference>
<feature type="binding site" description="in other chain" evidence="8">
    <location>
        <begin position="136"/>
        <end position="138"/>
    </location>
    <ligand>
        <name>FMN</name>
        <dbReference type="ChEBI" id="CHEBI:58210"/>
        <note>ligand shared between dimeric partners</note>
    </ligand>
</feature>
<feature type="binding site" evidence="8">
    <location>
        <position position="39"/>
    </location>
    <ligand>
        <name>FMN</name>
        <dbReference type="ChEBI" id="CHEBI:58210"/>
        <note>ligand shared between dimeric partners</note>
    </ligand>
</feature>
<comment type="cofactor">
    <cofactor evidence="8">
        <name>FMN</name>
        <dbReference type="ChEBI" id="CHEBI:58210"/>
    </cofactor>
    <text evidence="8">Binds 1 FMN per subunit.</text>
</comment>
<keyword evidence="6 7" id="KW-0520">NAD</keyword>
<evidence type="ECO:0000313" key="10">
    <source>
        <dbReference type="EMBL" id="PTL37876.1"/>
    </source>
</evidence>
<keyword evidence="11" id="KW-1185">Reference proteome</keyword>
<proteinExistence type="inferred from homology"/>
<feature type="binding site" description="in other chain" evidence="8">
    <location>
        <begin position="10"/>
        <end position="12"/>
    </location>
    <ligand>
        <name>FMN</name>
        <dbReference type="ChEBI" id="CHEBI:58210"/>
        <note>ligand shared between dimeric partners</note>
    </ligand>
</feature>
<dbReference type="PIRSF" id="PIRSF000232">
    <property type="entry name" value="YdjA"/>
    <property type="match status" value="1"/>
</dbReference>
<dbReference type="EC" id="1.-.-.-" evidence="7"/>
<evidence type="ECO:0000256" key="7">
    <source>
        <dbReference type="PIRNR" id="PIRNR000232"/>
    </source>
</evidence>
<evidence type="ECO:0000313" key="11">
    <source>
        <dbReference type="Proteomes" id="UP000240509"/>
    </source>
</evidence>
<dbReference type="PANTHER" id="PTHR43821">
    <property type="entry name" value="NAD(P)H NITROREDUCTASE YDJA-RELATED"/>
    <property type="match status" value="1"/>
</dbReference>
<evidence type="ECO:0000256" key="8">
    <source>
        <dbReference type="PIRSR" id="PIRSR000232-1"/>
    </source>
</evidence>
<reference evidence="10 11" key="1">
    <citation type="submission" date="2018-03" db="EMBL/GenBank/DDBJ databases">
        <title>Alkalicoccus saliphilus sp. nov., isolated from a mineral pool.</title>
        <authorList>
            <person name="Zhao B."/>
        </authorList>
    </citation>
    <scope>NUCLEOTIDE SEQUENCE [LARGE SCALE GENOMIC DNA]</scope>
    <source>
        <strain evidence="10 11">6AG</strain>
    </source>
</reference>
<sequence length="195" mass="21918">MDVFEAVKSRRSSGNITQDPVPDELIEKVLEAATWAPSHHKTEPWHFYVITGEGRKALGNVYKNIAREKQVEKGETNEKKLEKAVEKAYRAPVVIAAVVEPNQKEKVLEQEEHAAVNAAIQNMLLAAHALGLRTFWRTGEAVTHPSMQQLLKLDEKAQVLGLIYLGMAADKELPPGKRKPVEEVTTWLRSETDFE</sequence>
<feature type="domain" description="Nitroreductase" evidence="9">
    <location>
        <begin position="7"/>
        <end position="166"/>
    </location>
</feature>
<dbReference type="GO" id="GO:0016491">
    <property type="term" value="F:oxidoreductase activity"/>
    <property type="evidence" value="ECO:0007669"/>
    <property type="project" value="UniProtKB-UniRule"/>
</dbReference>
<dbReference type="SUPFAM" id="SSF55469">
    <property type="entry name" value="FMN-dependent nitroreductase-like"/>
    <property type="match status" value="1"/>
</dbReference>
<evidence type="ECO:0000259" key="9">
    <source>
        <dbReference type="Pfam" id="PF00881"/>
    </source>
</evidence>
<dbReference type="InterPro" id="IPR029479">
    <property type="entry name" value="Nitroreductase"/>
</dbReference>
<keyword evidence="2 7" id="KW-0285">Flavoprotein</keyword>
<evidence type="ECO:0000256" key="3">
    <source>
        <dbReference type="ARBA" id="ARBA00022643"/>
    </source>
</evidence>
<keyword evidence="5 7" id="KW-0560">Oxidoreductase</keyword>
<dbReference type="PANTHER" id="PTHR43821:SF1">
    <property type="entry name" value="NAD(P)H NITROREDUCTASE YDJA-RELATED"/>
    <property type="match status" value="1"/>
</dbReference>
<accession>A0A2T4U3A5</accession>
<evidence type="ECO:0000256" key="6">
    <source>
        <dbReference type="ARBA" id="ARBA00023027"/>
    </source>
</evidence>
<dbReference type="Gene3D" id="3.40.109.10">
    <property type="entry name" value="NADH Oxidase"/>
    <property type="match status" value="1"/>
</dbReference>
<keyword evidence="3 7" id="KW-0288">FMN</keyword>
<protein>
    <recommendedName>
        <fullName evidence="7">Putative NAD(P)H nitroreductase</fullName>
        <ecNumber evidence="7">1.-.-.-</ecNumber>
    </recommendedName>
</protein>
<dbReference type="InterPro" id="IPR052530">
    <property type="entry name" value="NAD(P)H_nitroreductase"/>
</dbReference>
<name>A0A2T4U3A5_9BACI</name>
<dbReference type="Pfam" id="PF00881">
    <property type="entry name" value="Nitroreductase"/>
    <property type="match status" value="1"/>
</dbReference>
<dbReference type="OrthoDB" id="9804207at2"/>
<gene>
    <name evidence="10" type="ORF">C6Y45_14130</name>
</gene>
<dbReference type="CDD" id="cd02135">
    <property type="entry name" value="YdjA-like"/>
    <property type="match status" value="1"/>
</dbReference>
<evidence type="ECO:0000256" key="4">
    <source>
        <dbReference type="ARBA" id="ARBA00022857"/>
    </source>
</evidence>
<dbReference type="InterPro" id="IPR026021">
    <property type="entry name" value="YdjA-like"/>
</dbReference>